<sequence length="70" mass="8404">MCLKVTDKEIVRRQWKHLNGTGFNVFEQFPPDVVAKRRKLLPKMKEEREKGKRSWIAYDTLYVNGRPVRD</sequence>
<gene>
    <name evidence="1" type="ORF">DPMN_154693</name>
</gene>
<proteinExistence type="predicted"/>
<dbReference type="Proteomes" id="UP000828390">
    <property type="component" value="Unassembled WGS sequence"/>
</dbReference>
<organism evidence="1 2">
    <name type="scientific">Dreissena polymorpha</name>
    <name type="common">Zebra mussel</name>
    <name type="synonym">Mytilus polymorpha</name>
    <dbReference type="NCBI Taxonomy" id="45954"/>
    <lineage>
        <taxon>Eukaryota</taxon>
        <taxon>Metazoa</taxon>
        <taxon>Spiralia</taxon>
        <taxon>Lophotrochozoa</taxon>
        <taxon>Mollusca</taxon>
        <taxon>Bivalvia</taxon>
        <taxon>Autobranchia</taxon>
        <taxon>Heteroconchia</taxon>
        <taxon>Euheterodonta</taxon>
        <taxon>Imparidentia</taxon>
        <taxon>Neoheterodontei</taxon>
        <taxon>Myida</taxon>
        <taxon>Dreissenoidea</taxon>
        <taxon>Dreissenidae</taxon>
        <taxon>Dreissena</taxon>
    </lineage>
</organism>
<dbReference type="AlphaFoldDB" id="A0A9D4J9C4"/>
<name>A0A9D4J9C4_DREPO</name>
<evidence type="ECO:0000313" key="1">
    <source>
        <dbReference type="EMBL" id="KAH3801049.1"/>
    </source>
</evidence>
<dbReference type="EMBL" id="JAIWYP010000007">
    <property type="protein sequence ID" value="KAH3801049.1"/>
    <property type="molecule type" value="Genomic_DNA"/>
</dbReference>
<evidence type="ECO:0000313" key="2">
    <source>
        <dbReference type="Proteomes" id="UP000828390"/>
    </source>
</evidence>
<accession>A0A9D4J9C4</accession>
<protein>
    <submittedName>
        <fullName evidence="1">Uncharacterized protein</fullName>
    </submittedName>
</protein>
<keyword evidence="2" id="KW-1185">Reference proteome</keyword>
<reference evidence="1" key="1">
    <citation type="journal article" date="2019" name="bioRxiv">
        <title>The Genome of the Zebra Mussel, Dreissena polymorpha: A Resource for Invasive Species Research.</title>
        <authorList>
            <person name="McCartney M.A."/>
            <person name="Auch B."/>
            <person name="Kono T."/>
            <person name="Mallez S."/>
            <person name="Zhang Y."/>
            <person name="Obille A."/>
            <person name="Becker A."/>
            <person name="Abrahante J.E."/>
            <person name="Garbe J."/>
            <person name="Badalamenti J.P."/>
            <person name="Herman A."/>
            <person name="Mangelson H."/>
            <person name="Liachko I."/>
            <person name="Sullivan S."/>
            <person name="Sone E.D."/>
            <person name="Koren S."/>
            <person name="Silverstein K.A.T."/>
            <person name="Beckman K.B."/>
            <person name="Gohl D.M."/>
        </authorList>
    </citation>
    <scope>NUCLEOTIDE SEQUENCE</scope>
    <source>
        <strain evidence="1">Duluth1</strain>
        <tissue evidence="1">Whole animal</tissue>
    </source>
</reference>
<comment type="caution">
    <text evidence="1">The sequence shown here is derived from an EMBL/GenBank/DDBJ whole genome shotgun (WGS) entry which is preliminary data.</text>
</comment>
<reference evidence="1" key="2">
    <citation type="submission" date="2020-11" db="EMBL/GenBank/DDBJ databases">
        <authorList>
            <person name="McCartney M.A."/>
            <person name="Auch B."/>
            <person name="Kono T."/>
            <person name="Mallez S."/>
            <person name="Becker A."/>
            <person name="Gohl D.M."/>
            <person name="Silverstein K.A.T."/>
            <person name="Koren S."/>
            <person name="Bechman K.B."/>
            <person name="Herman A."/>
            <person name="Abrahante J.E."/>
            <person name="Garbe J."/>
        </authorList>
    </citation>
    <scope>NUCLEOTIDE SEQUENCE</scope>
    <source>
        <strain evidence="1">Duluth1</strain>
        <tissue evidence="1">Whole animal</tissue>
    </source>
</reference>